<keyword evidence="4 9" id="KW-0418">Kinase</keyword>
<organism evidence="9 10">
    <name type="scientific">Brevibacillus invocatus</name>
    <dbReference type="NCBI Taxonomy" id="173959"/>
    <lineage>
        <taxon>Bacteria</taxon>
        <taxon>Bacillati</taxon>
        <taxon>Bacillota</taxon>
        <taxon>Bacilli</taxon>
        <taxon>Bacillales</taxon>
        <taxon>Paenibacillaceae</taxon>
        <taxon>Brevibacillus</taxon>
    </lineage>
</organism>
<evidence type="ECO:0000256" key="1">
    <source>
        <dbReference type="ARBA" id="ARBA00005715"/>
    </source>
</evidence>
<dbReference type="InterPro" id="IPR042213">
    <property type="entry name" value="NBD_C_sf"/>
</dbReference>
<evidence type="ECO:0000256" key="6">
    <source>
        <dbReference type="ARBA" id="ARBA00023277"/>
    </source>
</evidence>
<evidence type="ECO:0000256" key="5">
    <source>
        <dbReference type="ARBA" id="ARBA00022840"/>
    </source>
</evidence>
<keyword evidence="2" id="KW-0808">Transferase</keyword>
<sequence length="428" mass="46002">MKIGVIADDLTGANATGVRLARQGFEAATMVHFNNHPTSESYNAVCVDTDSRYARAEVAQLRVKTVLDNLTKWGADVICKRIDSTVRGNIGVEIDTVLSELGEKAIAVVVASYPDSGRITSGGYLLVNGIPLQATDVAKDPVAPLTESYVPAIVQKQSSYPVSYIPLETVLAGALETEQAMRTLISEGKRILVMDAVTDEEIESIAKAMAAIKDYQMIPVDPGPLSSIYSKVYTRQHASDKKILVTVGSITSNAAGQLQYLVEKTNAQPIYVDAKKLASMNESWDEETNRVIQVVLEEMKKQSILIITTNSPFAEPLNLKEIAKEQQTTQESLAKRIADGLGKITRLVIQKSEYEIGGCFTSGGDVTASLCAIGGAEGIKLEVEVLPLVAYGHLIGGYLDGIPLVTKGGMAGDKKAIYTSIQFLLAKC</sequence>
<evidence type="ECO:0000259" key="7">
    <source>
        <dbReference type="Pfam" id="PF07005"/>
    </source>
</evidence>
<gene>
    <name evidence="9" type="ORF">EDM52_19370</name>
</gene>
<comment type="caution">
    <text evidence="9">The sequence shown here is derived from an EMBL/GenBank/DDBJ whole genome shotgun (WGS) entry which is preliminary data.</text>
</comment>
<reference evidence="9 10" key="1">
    <citation type="submission" date="2018-10" db="EMBL/GenBank/DDBJ databases">
        <title>Phylogenomics of Brevibacillus.</title>
        <authorList>
            <person name="Dunlap C."/>
        </authorList>
    </citation>
    <scope>NUCLEOTIDE SEQUENCE [LARGE SCALE GENOMIC DNA]</scope>
    <source>
        <strain evidence="9 10">JCM 12215</strain>
    </source>
</reference>
<evidence type="ECO:0000256" key="3">
    <source>
        <dbReference type="ARBA" id="ARBA00022741"/>
    </source>
</evidence>
<evidence type="ECO:0000259" key="8">
    <source>
        <dbReference type="Pfam" id="PF17042"/>
    </source>
</evidence>
<dbReference type="Gene3D" id="3.40.50.10840">
    <property type="entry name" value="Putative sugar-binding, N-terminal domain"/>
    <property type="match status" value="1"/>
</dbReference>
<name>A0A3M8BZY5_9BACL</name>
<proteinExistence type="inferred from homology"/>
<protein>
    <submittedName>
        <fullName evidence="9">Four-carbon acid sugar kinase family protein</fullName>
    </submittedName>
</protein>
<dbReference type="EMBL" id="RHHR01000040">
    <property type="protein sequence ID" value="RNB69006.1"/>
    <property type="molecule type" value="Genomic_DNA"/>
</dbReference>
<keyword evidence="5" id="KW-0067">ATP-binding</keyword>
<dbReference type="Gene3D" id="3.40.980.20">
    <property type="entry name" value="Four-carbon acid sugar kinase, nucleotide binding domain"/>
    <property type="match status" value="1"/>
</dbReference>
<dbReference type="GO" id="GO:0005524">
    <property type="term" value="F:ATP binding"/>
    <property type="evidence" value="ECO:0007669"/>
    <property type="project" value="UniProtKB-KW"/>
</dbReference>
<accession>A0A3M8BZY5</accession>
<evidence type="ECO:0000313" key="9">
    <source>
        <dbReference type="EMBL" id="RNB69006.1"/>
    </source>
</evidence>
<keyword evidence="10" id="KW-1185">Reference proteome</keyword>
<dbReference type="OrthoDB" id="9778478at2"/>
<dbReference type="AlphaFoldDB" id="A0A3M8BZY5"/>
<dbReference type="GO" id="GO:0016301">
    <property type="term" value="F:kinase activity"/>
    <property type="evidence" value="ECO:0007669"/>
    <property type="project" value="UniProtKB-KW"/>
</dbReference>
<dbReference type="InterPro" id="IPR031475">
    <property type="entry name" value="NBD_C"/>
</dbReference>
<feature type="domain" description="Four-carbon acid sugar kinase N-terminal" evidence="7">
    <location>
        <begin position="3"/>
        <end position="226"/>
    </location>
</feature>
<dbReference type="InterPro" id="IPR037051">
    <property type="entry name" value="4-carb_acid_sugar_kinase_N_sf"/>
</dbReference>
<keyword evidence="3" id="KW-0547">Nucleotide-binding</keyword>
<feature type="domain" description="Four-carbon acid sugar kinase nucleotide binding" evidence="8">
    <location>
        <begin position="244"/>
        <end position="416"/>
    </location>
</feature>
<dbReference type="Pfam" id="PF17042">
    <property type="entry name" value="NBD_C"/>
    <property type="match status" value="1"/>
</dbReference>
<dbReference type="SUPFAM" id="SSF142764">
    <property type="entry name" value="YgbK-like"/>
    <property type="match status" value="1"/>
</dbReference>
<dbReference type="Pfam" id="PF07005">
    <property type="entry name" value="SBD_N"/>
    <property type="match status" value="1"/>
</dbReference>
<evidence type="ECO:0000256" key="2">
    <source>
        <dbReference type="ARBA" id="ARBA00022679"/>
    </source>
</evidence>
<dbReference type="RefSeq" id="WP_122910597.1">
    <property type="nucleotide sequence ID" value="NZ_CBCSBE010000026.1"/>
</dbReference>
<dbReference type="Proteomes" id="UP000282028">
    <property type="component" value="Unassembled WGS sequence"/>
</dbReference>
<evidence type="ECO:0000256" key="4">
    <source>
        <dbReference type="ARBA" id="ARBA00022777"/>
    </source>
</evidence>
<evidence type="ECO:0000313" key="10">
    <source>
        <dbReference type="Proteomes" id="UP000282028"/>
    </source>
</evidence>
<keyword evidence="6" id="KW-0119">Carbohydrate metabolism</keyword>
<comment type="similarity">
    <text evidence="1">Belongs to the four-carbon acid sugar kinase family.</text>
</comment>
<dbReference type="InterPro" id="IPR010737">
    <property type="entry name" value="4-carb_acid_sugar_kinase_N"/>
</dbReference>